<dbReference type="Proteomes" id="UP000053664">
    <property type="component" value="Unassembled WGS sequence"/>
</dbReference>
<protein>
    <submittedName>
        <fullName evidence="2">Uncharacterized protein</fullName>
    </submittedName>
</protein>
<proteinExistence type="predicted"/>
<accession>A0A061H318</accession>
<dbReference type="HOGENOM" id="CLU_1797313_0_0_1"/>
<sequence>MKLTTGLCVLAAFLALGISRSVATPPQRVAYSVPGGGRLIAGELFRGDPSDSDFIVDGGAQNLICYEQPSGKGTWNIHHNGKPIWNSPAKIGQTGQDDIGACQTPASSGGAYQAYMSGSAPGYQLTVNGAFKTTSLQPGEPTAS</sequence>
<organism evidence="2 3">
    <name type="scientific">Pseudozyma flocculosa PF-1</name>
    <dbReference type="NCBI Taxonomy" id="1277687"/>
    <lineage>
        <taxon>Eukaryota</taxon>
        <taxon>Fungi</taxon>
        <taxon>Dikarya</taxon>
        <taxon>Basidiomycota</taxon>
        <taxon>Ustilaginomycotina</taxon>
        <taxon>Ustilaginomycetes</taxon>
        <taxon>Ustilaginales</taxon>
        <taxon>Ustilaginaceae</taxon>
        <taxon>Pseudozyma</taxon>
    </lineage>
</organism>
<gene>
    <name evidence="2" type="ORF">PFL1_05658</name>
</gene>
<reference evidence="2 3" key="1">
    <citation type="journal article" date="2013" name="Plant Cell">
        <title>The transition from a phytopathogenic smut ancestor to an anamorphic biocontrol agent deciphered by comparative whole-genome analysis.</title>
        <authorList>
            <person name="Lefebvre F."/>
            <person name="Joly D.L."/>
            <person name="Labbe C."/>
            <person name="Teichmann B."/>
            <person name="Linning R."/>
            <person name="Belzile F."/>
            <person name="Bakkeren G."/>
            <person name="Belanger R.R."/>
        </authorList>
    </citation>
    <scope>NUCLEOTIDE SEQUENCE [LARGE SCALE GENOMIC DNA]</scope>
    <source>
        <strain evidence="2 3">PF-1</strain>
    </source>
</reference>
<feature type="chain" id="PRO_5001603916" evidence="1">
    <location>
        <begin position="24"/>
        <end position="144"/>
    </location>
</feature>
<dbReference type="EMBL" id="KE361643">
    <property type="protein sequence ID" value="EPQ26679.1"/>
    <property type="molecule type" value="Genomic_DNA"/>
</dbReference>
<dbReference type="KEGG" id="pfp:PFL1_05658"/>
<dbReference type="GeneID" id="19319745"/>
<keyword evidence="1" id="KW-0732">Signal</keyword>
<evidence type="ECO:0000313" key="2">
    <source>
        <dbReference type="EMBL" id="EPQ26679.1"/>
    </source>
</evidence>
<dbReference type="RefSeq" id="XP_007881385.1">
    <property type="nucleotide sequence ID" value="XM_007883194.1"/>
</dbReference>
<dbReference type="AlphaFoldDB" id="A0A061H318"/>
<feature type="signal peptide" evidence="1">
    <location>
        <begin position="1"/>
        <end position="23"/>
    </location>
</feature>
<name>A0A061H318_9BASI</name>
<evidence type="ECO:0000256" key="1">
    <source>
        <dbReference type="SAM" id="SignalP"/>
    </source>
</evidence>
<evidence type="ECO:0000313" key="3">
    <source>
        <dbReference type="Proteomes" id="UP000053664"/>
    </source>
</evidence>